<keyword evidence="4" id="KW-1185">Reference proteome</keyword>
<protein>
    <recommendedName>
        <fullName evidence="2">DUF6534 domain-containing protein</fullName>
    </recommendedName>
</protein>
<dbReference type="Pfam" id="PF20152">
    <property type="entry name" value="DUF6534"/>
    <property type="match status" value="1"/>
</dbReference>
<keyword evidence="1" id="KW-0472">Membrane</keyword>
<dbReference type="InterPro" id="IPR045339">
    <property type="entry name" value="DUF6534"/>
</dbReference>
<evidence type="ECO:0000256" key="1">
    <source>
        <dbReference type="SAM" id="Phobius"/>
    </source>
</evidence>
<reference evidence="3 4" key="1">
    <citation type="journal article" date="2019" name="Nat. Ecol. Evol.">
        <title>Megaphylogeny resolves global patterns of mushroom evolution.</title>
        <authorList>
            <person name="Varga T."/>
            <person name="Krizsan K."/>
            <person name="Foldi C."/>
            <person name="Dima B."/>
            <person name="Sanchez-Garcia M."/>
            <person name="Sanchez-Ramirez S."/>
            <person name="Szollosi G.J."/>
            <person name="Szarkandi J.G."/>
            <person name="Papp V."/>
            <person name="Albert L."/>
            <person name="Andreopoulos W."/>
            <person name="Angelini C."/>
            <person name="Antonin V."/>
            <person name="Barry K.W."/>
            <person name="Bougher N.L."/>
            <person name="Buchanan P."/>
            <person name="Buyck B."/>
            <person name="Bense V."/>
            <person name="Catcheside P."/>
            <person name="Chovatia M."/>
            <person name="Cooper J."/>
            <person name="Damon W."/>
            <person name="Desjardin D."/>
            <person name="Finy P."/>
            <person name="Geml J."/>
            <person name="Haridas S."/>
            <person name="Hughes K."/>
            <person name="Justo A."/>
            <person name="Karasinski D."/>
            <person name="Kautmanova I."/>
            <person name="Kiss B."/>
            <person name="Kocsube S."/>
            <person name="Kotiranta H."/>
            <person name="LaButti K.M."/>
            <person name="Lechner B.E."/>
            <person name="Liimatainen K."/>
            <person name="Lipzen A."/>
            <person name="Lukacs Z."/>
            <person name="Mihaltcheva S."/>
            <person name="Morgado L.N."/>
            <person name="Niskanen T."/>
            <person name="Noordeloos M.E."/>
            <person name="Ohm R.A."/>
            <person name="Ortiz-Santana B."/>
            <person name="Ovrebo C."/>
            <person name="Racz N."/>
            <person name="Riley R."/>
            <person name="Savchenko A."/>
            <person name="Shiryaev A."/>
            <person name="Soop K."/>
            <person name="Spirin V."/>
            <person name="Szebenyi C."/>
            <person name="Tomsovsky M."/>
            <person name="Tulloss R.E."/>
            <person name="Uehling J."/>
            <person name="Grigoriev I.V."/>
            <person name="Vagvolgyi C."/>
            <person name="Papp T."/>
            <person name="Martin F.M."/>
            <person name="Miettinen O."/>
            <person name="Hibbett D.S."/>
            <person name="Nagy L.G."/>
        </authorList>
    </citation>
    <scope>NUCLEOTIDE SEQUENCE [LARGE SCALE GENOMIC DNA]</scope>
    <source>
        <strain evidence="3 4">CBS 121175</strain>
    </source>
</reference>
<evidence type="ECO:0000259" key="2">
    <source>
        <dbReference type="Pfam" id="PF20152"/>
    </source>
</evidence>
<feature type="transmembrane region" description="Helical" evidence="1">
    <location>
        <begin position="200"/>
        <end position="218"/>
    </location>
</feature>
<dbReference type="OrthoDB" id="3231781at2759"/>
<accession>A0A5C3KLZ6</accession>
<dbReference type="EMBL" id="ML210281">
    <property type="protein sequence ID" value="TFK21017.1"/>
    <property type="molecule type" value="Genomic_DNA"/>
</dbReference>
<feature type="transmembrane region" description="Helical" evidence="1">
    <location>
        <begin position="47"/>
        <end position="67"/>
    </location>
</feature>
<dbReference type="PANTHER" id="PTHR40465:SF1">
    <property type="entry name" value="DUF6534 DOMAIN-CONTAINING PROTEIN"/>
    <property type="match status" value="1"/>
</dbReference>
<proteinExistence type="predicted"/>
<feature type="domain" description="DUF6534" evidence="2">
    <location>
        <begin position="164"/>
        <end position="221"/>
    </location>
</feature>
<dbReference type="Proteomes" id="UP000307440">
    <property type="component" value="Unassembled WGS sequence"/>
</dbReference>
<evidence type="ECO:0000313" key="4">
    <source>
        <dbReference type="Proteomes" id="UP000307440"/>
    </source>
</evidence>
<sequence>MELNVHNTFGALQIGISFAILLFGVLCVQTFHYYFAFPDDRPSFHTLVAIVWLLDLGHTIAITYEIYTITTLCSPGGTVAFPGLGAALLIGGIITTLVQIFFARRLWKLLPQPYNYIGIICVILALTRCGGSTFLASRAITTKDISLFRLEWDWLITALLSVGAGLDVAIAAAMIYFLLQQRENVMHRLIDRLVAYTIRTGLFTSIAAVVVVISFKVMPENYDL</sequence>
<evidence type="ECO:0000313" key="3">
    <source>
        <dbReference type="EMBL" id="TFK21017.1"/>
    </source>
</evidence>
<keyword evidence="1" id="KW-0812">Transmembrane</keyword>
<dbReference type="AlphaFoldDB" id="A0A5C3KLZ6"/>
<gene>
    <name evidence="3" type="ORF">FA15DRAFT_672978</name>
</gene>
<organism evidence="3 4">
    <name type="scientific">Coprinopsis marcescibilis</name>
    <name type="common">Agaric fungus</name>
    <name type="synonym">Psathyrella marcescibilis</name>
    <dbReference type="NCBI Taxonomy" id="230819"/>
    <lineage>
        <taxon>Eukaryota</taxon>
        <taxon>Fungi</taxon>
        <taxon>Dikarya</taxon>
        <taxon>Basidiomycota</taxon>
        <taxon>Agaricomycotina</taxon>
        <taxon>Agaricomycetes</taxon>
        <taxon>Agaricomycetidae</taxon>
        <taxon>Agaricales</taxon>
        <taxon>Agaricineae</taxon>
        <taxon>Psathyrellaceae</taxon>
        <taxon>Coprinopsis</taxon>
    </lineage>
</organism>
<feature type="transmembrane region" description="Helical" evidence="1">
    <location>
        <begin position="114"/>
        <end position="134"/>
    </location>
</feature>
<name>A0A5C3KLZ6_COPMA</name>
<feature type="transmembrane region" description="Helical" evidence="1">
    <location>
        <begin position="79"/>
        <end position="102"/>
    </location>
</feature>
<feature type="transmembrane region" description="Helical" evidence="1">
    <location>
        <begin position="12"/>
        <end position="35"/>
    </location>
</feature>
<dbReference type="PANTHER" id="PTHR40465">
    <property type="entry name" value="CHROMOSOME 1, WHOLE GENOME SHOTGUN SEQUENCE"/>
    <property type="match status" value="1"/>
</dbReference>
<feature type="transmembrane region" description="Helical" evidence="1">
    <location>
        <begin position="154"/>
        <end position="179"/>
    </location>
</feature>
<keyword evidence="1" id="KW-1133">Transmembrane helix</keyword>